<dbReference type="FunFam" id="1.10.510.10:FF:000182">
    <property type="entry name" value="MAP kinase kinase kinase mkh1"/>
    <property type="match status" value="1"/>
</dbReference>
<feature type="domain" description="Protein kinase" evidence="8">
    <location>
        <begin position="920"/>
        <end position="1184"/>
    </location>
</feature>
<dbReference type="KEGG" id="mrr:Moror_936"/>
<dbReference type="PROSITE" id="PS00107">
    <property type="entry name" value="PROTEIN_KINASE_ATP"/>
    <property type="match status" value="1"/>
</dbReference>
<dbReference type="AlphaFoldDB" id="V2XFM1"/>
<feature type="domain" description="Protein kinase" evidence="8">
    <location>
        <begin position="245"/>
        <end position="506"/>
    </location>
</feature>
<evidence type="ECO:0000256" key="2">
    <source>
        <dbReference type="ARBA" id="ARBA00022679"/>
    </source>
</evidence>
<keyword evidence="3 6" id="KW-0547">Nucleotide-binding</keyword>
<dbReference type="EMBL" id="AWSO01000014">
    <property type="protein sequence ID" value="ESK97998.1"/>
    <property type="molecule type" value="Genomic_DNA"/>
</dbReference>
<dbReference type="FunFam" id="3.30.200.20:FF:000387">
    <property type="entry name" value="Serine/threonine-protein kinase STE11"/>
    <property type="match status" value="1"/>
</dbReference>
<evidence type="ECO:0000313" key="10">
    <source>
        <dbReference type="Proteomes" id="UP000017559"/>
    </source>
</evidence>
<dbReference type="PANTHER" id="PTHR48016">
    <property type="entry name" value="MAP KINASE KINASE KINASE SSK2-RELATED-RELATED"/>
    <property type="match status" value="1"/>
</dbReference>
<dbReference type="InterPro" id="IPR017441">
    <property type="entry name" value="Protein_kinase_ATP_BS"/>
</dbReference>
<dbReference type="PROSITE" id="PS50011">
    <property type="entry name" value="PROTEIN_KINASE_DOM"/>
    <property type="match status" value="2"/>
</dbReference>
<name>V2XFM1_MONRO</name>
<organism evidence="9 10">
    <name type="scientific">Moniliophthora roreri (strain MCA 2997)</name>
    <name type="common">Cocoa frosty pod rot fungus</name>
    <name type="synonym">Crinipellis roreri</name>
    <dbReference type="NCBI Taxonomy" id="1381753"/>
    <lineage>
        <taxon>Eukaryota</taxon>
        <taxon>Fungi</taxon>
        <taxon>Dikarya</taxon>
        <taxon>Basidiomycota</taxon>
        <taxon>Agaricomycotina</taxon>
        <taxon>Agaricomycetes</taxon>
        <taxon>Agaricomycetidae</taxon>
        <taxon>Agaricales</taxon>
        <taxon>Marasmiineae</taxon>
        <taxon>Marasmiaceae</taxon>
        <taxon>Moniliophthora</taxon>
    </lineage>
</organism>
<evidence type="ECO:0000256" key="4">
    <source>
        <dbReference type="ARBA" id="ARBA00022777"/>
    </source>
</evidence>
<feature type="compositionally biased region" description="Polar residues" evidence="7">
    <location>
        <begin position="596"/>
        <end position="616"/>
    </location>
</feature>
<dbReference type="Pfam" id="PF07714">
    <property type="entry name" value="PK_Tyr_Ser-Thr"/>
    <property type="match status" value="1"/>
</dbReference>
<gene>
    <name evidence="9" type="ORF">Moror_936</name>
</gene>
<sequence length="1196" mass="133094">MSTTARGANVSAREFNSTGKDEINQTVEKWIQTRLKKRSLRFDPYSNFIPLGGSIATGAKDEGTLYNFTPKVYRNLLGVLRDVSRQFSRCVALPIFRASGWLSSSMYFSLRHALDDLSRFMSSLDLISSLVESQSYRRHLLRISVELKMNSSEHRRLDDALRKDEEAVARLLNSAIGSEWNEFKGALLRLEGEDAQSCVDLIQDVLDKCSPQYDELKHKAHRLLVKLSEAQDVLPSSLFIKGVRRQDIDAFFGGSFGDIYRATYGNLEVAIKRIRMFQDTVEQERRKLFRSICREALLWRTLRHPFILPFFGVDEDNFPGSFCLVSPWMANGTILKHLGENSGQDVDLRLFEIAQGLAYLHSQHIVHGDLRGSNILVDLGCHACIADFGLSVFSDATVNSSHRAGSVRWMAPELLLPDNSGLEHSQRTFMGDVYSFACVCIELYTRKPPFVEISREPAVLFSVIKGERPTRPPKIEEWLWNVVELCWKQDRVQRPSVSRVVEMMQIGSPGGELVPLMPPLEEAHDEDITLLIEEYATDDQSLVQRFEDFHATMANDQNCDRPCGSSWMALTDADNRALHVKSTTRPLSPARKIFMSSSGPIQRSQSALGDATSTIRGSADGGYDADSERRDEDRETIRASSHHFSGACAPGSSVPPLFSPLATRRRSQSQSSRPNSPPLFVPSTLVDRYDNPHPVLPPPPPLLSNKTYSEGRSNLTHAHTNDTPSVVAPLRLRPKRGKGSITKQNPNLGRATGPEPEDMYERLEDFFPHHDLDKPVIETPTSKTIPTSAMGFGVPSVANIAVPEEKVKVRRGKKSIRIVAEEHKKRIDRTSRIGAALSIPPATGPSIPVSAAGGRMVDVLRKRSTKLWGSKLEEVTPSQAQAPVKASPSHSYAPLLLPPLSTAGRDHVRSSRGGPTTFKWVRGEMIGKGSYGKVCLALNATTGEMMIVKQVELPRTPSDCDNSRQVEVVQALKSEIETLKDLDHPNIVQYLGFEETPSNLSIFLEYVPGGSIGSVLLKHGKLSEVNTKSFTGQILNGLEYLHSKGILHRDPRTDNILVEASGICKIFDFAVSKWTEDFPAATLLQGTVFWMAPEVVNLQGTQYSVKVDIWSVGCMVLEMLAGTQPWTGDEMLAVMFKLYQEKVPPPVPEGVVLSEAGDDFRKKCFAINPDERPSAAVLRTHDWLKLPDGWQFTGFT</sequence>
<dbReference type="PROSITE" id="PS00109">
    <property type="entry name" value="PROTEIN_KINASE_TYR"/>
    <property type="match status" value="1"/>
</dbReference>
<dbReference type="InterPro" id="IPR011009">
    <property type="entry name" value="Kinase-like_dom_sf"/>
</dbReference>
<reference evidence="9 10" key="1">
    <citation type="journal article" date="2014" name="BMC Genomics">
        <title>Genome and secretome analysis of the hemibiotrophic fungal pathogen, Moniliophthora roreri, which causes frosty pod rot disease of cacao: mechanisms of the biotrophic and necrotrophic phases.</title>
        <authorList>
            <person name="Meinhardt L.W."/>
            <person name="Costa G.G.L."/>
            <person name="Thomazella D.P.T."/>
            <person name="Teixeira P.J.P.L."/>
            <person name="Carazzolle M.F."/>
            <person name="Schuster S.C."/>
            <person name="Carlson J.E."/>
            <person name="Guiltinan M.J."/>
            <person name="Mieczkowski P."/>
            <person name="Farmer A."/>
            <person name="Ramaraj T."/>
            <person name="Crozier J."/>
            <person name="Davis R.E."/>
            <person name="Shao J."/>
            <person name="Melnick R.L."/>
            <person name="Pereira G.A.G."/>
            <person name="Bailey B.A."/>
        </authorList>
    </citation>
    <scope>NUCLEOTIDE SEQUENCE [LARGE SCALE GENOMIC DNA]</scope>
    <source>
        <strain evidence="9 10">MCA 2997</strain>
    </source>
</reference>
<dbReference type="InterPro" id="IPR001245">
    <property type="entry name" value="Ser-Thr/Tyr_kinase_cat_dom"/>
</dbReference>
<dbReference type="InterPro" id="IPR050538">
    <property type="entry name" value="MAP_kinase_kinase_kinase"/>
</dbReference>
<evidence type="ECO:0000256" key="5">
    <source>
        <dbReference type="ARBA" id="ARBA00022840"/>
    </source>
</evidence>
<feature type="compositionally biased region" description="Basic and acidic residues" evidence="7">
    <location>
        <begin position="626"/>
        <end position="637"/>
    </location>
</feature>
<dbReference type="InterPro" id="IPR008266">
    <property type="entry name" value="Tyr_kinase_AS"/>
</dbReference>
<accession>V2XFM1</accession>
<keyword evidence="4 9" id="KW-0418">Kinase</keyword>
<feature type="region of interest" description="Disordered" evidence="7">
    <location>
        <begin position="596"/>
        <end position="693"/>
    </location>
</feature>
<dbReference type="PANTHER" id="PTHR48016:SF48">
    <property type="entry name" value="SERINE_THREONINE-PROTEIN KINASE BCK1_SLK1_SSP31"/>
    <property type="match status" value="1"/>
</dbReference>
<dbReference type="Gene3D" id="1.10.510.10">
    <property type="entry name" value="Transferase(Phosphotransferase) domain 1"/>
    <property type="match status" value="2"/>
</dbReference>
<evidence type="ECO:0000256" key="3">
    <source>
        <dbReference type="ARBA" id="ARBA00022741"/>
    </source>
</evidence>
<comment type="similarity">
    <text evidence="1">Belongs to the protein kinase superfamily. STE Ser/Thr protein kinase family. MAP kinase kinase kinase subfamily.</text>
</comment>
<dbReference type="GO" id="GO:0005524">
    <property type="term" value="F:ATP binding"/>
    <property type="evidence" value="ECO:0007669"/>
    <property type="project" value="UniProtKB-UniRule"/>
</dbReference>
<dbReference type="HOGENOM" id="CLU_271272_0_0_1"/>
<dbReference type="SUPFAM" id="SSF56112">
    <property type="entry name" value="Protein kinase-like (PK-like)"/>
    <property type="match status" value="2"/>
</dbReference>
<keyword evidence="2" id="KW-0808">Transferase</keyword>
<dbReference type="InterPro" id="IPR000719">
    <property type="entry name" value="Prot_kinase_dom"/>
</dbReference>
<feature type="binding site" evidence="6">
    <location>
        <position position="949"/>
    </location>
    <ligand>
        <name>ATP</name>
        <dbReference type="ChEBI" id="CHEBI:30616"/>
    </ligand>
</feature>
<keyword evidence="5 6" id="KW-0067">ATP-binding</keyword>
<keyword evidence="10" id="KW-1185">Reference proteome</keyword>
<dbReference type="Proteomes" id="UP000017559">
    <property type="component" value="Unassembled WGS sequence"/>
</dbReference>
<dbReference type="STRING" id="1381753.V2XFM1"/>
<dbReference type="GO" id="GO:0000196">
    <property type="term" value="P:cell integrity MAPK cascade"/>
    <property type="evidence" value="ECO:0007669"/>
    <property type="project" value="UniProtKB-ARBA"/>
</dbReference>
<evidence type="ECO:0000256" key="1">
    <source>
        <dbReference type="ARBA" id="ARBA00006529"/>
    </source>
</evidence>
<evidence type="ECO:0000256" key="6">
    <source>
        <dbReference type="PROSITE-ProRule" id="PRU10141"/>
    </source>
</evidence>
<dbReference type="OrthoDB" id="266718at2759"/>
<evidence type="ECO:0000313" key="9">
    <source>
        <dbReference type="EMBL" id="ESK97998.1"/>
    </source>
</evidence>
<proteinExistence type="inferred from homology"/>
<evidence type="ECO:0000259" key="8">
    <source>
        <dbReference type="PROSITE" id="PS50011"/>
    </source>
</evidence>
<dbReference type="Pfam" id="PF00069">
    <property type="entry name" value="Pkinase"/>
    <property type="match status" value="1"/>
</dbReference>
<dbReference type="GO" id="GO:0004709">
    <property type="term" value="F:MAP kinase kinase kinase activity"/>
    <property type="evidence" value="ECO:0007669"/>
    <property type="project" value="UniProtKB-ARBA"/>
</dbReference>
<protein>
    <submittedName>
        <fullName evidence="9">Ste ste11 protein kinase</fullName>
    </submittedName>
</protein>
<comment type="caution">
    <text evidence="9">The sequence shown here is derived from an EMBL/GenBank/DDBJ whole genome shotgun (WGS) entry which is preliminary data.</text>
</comment>
<evidence type="ECO:0000256" key="7">
    <source>
        <dbReference type="SAM" id="MobiDB-lite"/>
    </source>
</evidence>